<dbReference type="InterPro" id="IPR052346">
    <property type="entry name" value="O-mannosyl-transferase_TMTC"/>
</dbReference>
<feature type="repeat" description="TPR" evidence="3">
    <location>
        <begin position="105"/>
        <end position="138"/>
    </location>
</feature>
<dbReference type="PROSITE" id="PS50005">
    <property type="entry name" value="TPR"/>
    <property type="match status" value="6"/>
</dbReference>
<feature type="repeat" description="TPR" evidence="3">
    <location>
        <begin position="164"/>
        <end position="197"/>
    </location>
</feature>
<dbReference type="InterPro" id="IPR019734">
    <property type="entry name" value="TPR_rpt"/>
</dbReference>
<keyword evidence="1" id="KW-0677">Repeat</keyword>
<reference evidence="6" key="1">
    <citation type="submission" date="2019-10" db="EMBL/GenBank/DDBJ databases">
        <title>Draft genome sequece of Microseira wollei NIES-4236.</title>
        <authorList>
            <person name="Yamaguchi H."/>
            <person name="Suzuki S."/>
            <person name="Kawachi M."/>
        </authorList>
    </citation>
    <scope>NUCLEOTIDE SEQUENCE</scope>
    <source>
        <strain evidence="6">NIES-4236</strain>
    </source>
</reference>
<dbReference type="SUPFAM" id="SSF53448">
    <property type="entry name" value="Nucleotide-diphospho-sugar transferases"/>
    <property type="match status" value="1"/>
</dbReference>
<feature type="domain" description="Glycosyltransferase 2-like" evidence="5">
    <location>
        <begin position="317"/>
        <end position="431"/>
    </location>
</feature>
<dbReference type="Gene3D" id="3.90.550.10">
    <property type="entry name" value="Spore Coat Polysaccharide Biosynthesis Protein SpsA, Chain A"/>
    <property type="match status" value="1"/>
</dbReference>
<accession>A0AAV3X3B0</accession>
<evidence type="ECO:0000256" key="1">
    <source>
        <dbReference type="ARBA" id="ARBA00022737"/>
    </source>
</evidence>
<dbReference type="InterPro" id="IPR001173">
    <property type="entry name" value="Glyco_trans_2-like"/>
</dbReference>
<keyword evidence="6" id="KW-0808">Transferase</keyword>
<dbReference type="Gene3D" id="1.25.40.10">
    <property type="entry name" value="Tetratricopeptide repeat domain"/>
    <property type="match status" value="4"/>
</dbReference>
<evidence type="ECO:0000313" key="6">
    <source>
        <dbReference type="EMBL" id="GET37292.1"/>
    </source>
</evidence>
<organism evidence="6 7">
    <name type="scientific">Microseira wollei NIES-4236</name>
    <dbReference type="NCBI Taxonomy" id="2530354"/>
    <lineage>
        <taxon>Bacteria</taxon>
        <taxon>Bacillati</taxon>
        <taxon>Cyanobacteriota</taxon>
        <taxon>Cyanophyceae</taxon>
        <taxon>Oscillatoriophycideae</taxon>
        <taxon>Aerosakkonematales</taxon>
        <taxon>Aerosakkonemataceae</taxon>
        <taxon>Microseira</taxon>
    </lineage>
</organism>
<gene>
    <name evidence="6" type="ORF">MiSe_20450</name>
</gene>
<evidence type="ECO:0000313" key="7">
    <source>
        <dbReference type="Proteomes" id="UP001050975"/>
    </source>
</evidence>
<dbReference type="Pfam" id="PF13181">
    <property type="entry name" value="TPR_8"/>
    <property type="match status" value="2"/>
</dbReference>
<proteinExistence type="predicted"/>
<keyword evidence="2 3" id="KW-0802">TPR repeat</keyword>
<feature type="repeat" description="TPR" evidence="3">
    <location>
        <begin position="198"/>
        <end position="231"/>
    </location>
</feature>
<sequence>MTDSQILELAVQYHRSHRFTEAEQAYRQVLKEQPQHPEALYGLGMLAQQLGEPQTAEQWLSAASQVQPDSVKIWFSLGNLRLAQEQFDSAALAYSQALALKPDSLPIYNNLGYALQQQGLFDEAINYYQKALELKPDFIEADANLGNALHAQGKLSSEQQLHYAQLNHKLGVARKKAGDGKTAVAYYRQAIALQPDLVEAHKNLGVVFEEQGELEEAIASYQKALEIDPNCGEVYYNLGKIYQDQHNLTAAASAYRQWLKLLNPHYAKAVETQSDSAAAQEDHTPPPLPQQEVIVGGHQFPAIPTVTNPEQPRPFWSVVIPVYNRRDYLLECLASVLAQWSGEEEMEILVIDDASPSPLLELVNSIGRGIVRYYRNPQNLGLPGNWNAGVAISRGEWIHLLHDDDYILPGFYARLKQSLEGCSDSIGAAFTGYENINEQGEVVFAKELYEQRGIAQDWLQRIGIVNSLNMPAVVIRRSAYERLGGYHPELTYTSDWELYKRLAAFYDAWYEPGILARWRQHSQNKTIEMLLSGDQMTSIRRAIEISESYLPTDCCAEITAKSRSYNFNSCLKFTAIPLKNGNLKGALQMLQEALKIDRSPEAVAKLFVWLAQDEAAPLRDKIVSKLLSIPLIDEMKRH</sequence>
<dbReference type="PANTHER" id="PTHR44227">
    <property type="match status" value="1"/>
</dbReference>
<dbReference type="InterPro" id="IPR029044">
    <property type="entry name" value="Nucleotide-diphossugar_trans"/>
</dbReference>
<dbReference type="RefSeq" id="WP_226578517.1">
    <property type="nucleotide sequence ID" value="NZ_BLAY01000026.1"/>
</dbReference>
<dbReference type="SUPFAM" id="SSF48439">
    <property type="entry name" value="Protein prenylyltransferase"/>
    <property type="match status" value="1"/>
</dbReference>
<evidence type="ECO:0000256" key="4">
    <source>
        <dbReference type="SAM" id="MobiDB-lite"/>
    </source>
</evidence>
<dbReference type="GO" id="GO:0035269">
    <property type="term" value="P:protein O-linked glycosylation via mannose"/>
    <property type="evidence" value="ECO:0007669"/>
    <property type="project" value="TreeGrafter"/>
</dbReference>
<dbReference type="SMART" id="SM00028">
    <property type="entry name" value="TPR"/>
    <property type="match status" value="8"/>
</dbReference>
<dbReference type="PROSITE" id="PS50293">
    <property type="entry name" value="TPR_REGION"/>
    <property type="match status" value="2"/>
</dbReference>
<feature type="region of interest" description="Disordered" evidence="4">
    <location>
        <begin position="272"/>
        <end position="291"/>
    </location>
</feature>
<dbReference type="Proteomes" id="UP001050975">
    <property type="component" value="Unassembled WGS sequence"/>
</dbReference>
<dbReference type="GO" id="GO:0000030">
    <property type="term" value="F:mannosyltransferase activity"/>
    <property type="evidence" value="ECO:0007669"/>
    <property type="project" value="TreeGrafter"/>
</dbReference>
<protein>
    <submittedName>
        <fullName evidence="6">Glycosyl transferase family 2</fullName>
    </submittedName>
</protein>
<keyword evidence="7" id="KW-1185">Reference proteome</keyword>
<dbReference type="Pfam" id="PF00515">
    <property type="entry name" value="TPR_1"/>
    <property type="match status" value="1"/>
</dbReference>
<feature type="repeat" description="TPR" evidence="3">
    <location>
        <begin position="3"/>
        <end position="36"/>
    </location>
</feature>
<dbReference type="Pfam" id="PF13414">
    <property type="entry name" value="TPR_11"/>
    <property type="match status" value="1"/>
</dbReference>
<dbReference type="InterPro" id="IPR011990">
    <property type="entry name" value="TPR-like_helical_dom_sf"/>
</dbReference>
<dbReference type="GO" id="GO:0030968">
    <property type="term" value="P:endoplasmic reticulum unfolded protein response"/>
    <property type="evidence" value="ECO:0007669"/>
    <property type="project" value="TreeGrafter"/>
</dbReference>
<comment type="caution">
    <text evidence="6">The sequence shown here is derived from an EMBL/GenBank/DDBJ whole genome shotgun (WGS) entry which is preliminary data.</text>
</comment>
<evidence type="ECO:0000256" key="2">
    <source>
        <dbReference type="ARBA" id="ARBA00022803"/>
    </source>
</evidence>
<feature type="repeat" description="TPR" evidence="3">
    <location>
        <begin position="232"/>
        <end position="265"/>
    </location>
</feature>
<feature type="repeat" description="TPR" evidence="3">
    <location>
        <begin position="71"/>
        <end position="104"/>
    </location>
</feature>
<evidence type="ECO:0000259" key="5">
    <source>
        <dbReference type="Pfam" id="PF00535"/>
    </source>
</evidence>
<dbReference type="PANTHER" id="PTHR44227:SF3">
    <property type="entry name" value="PROTEIN O-MANNOSYL-TRANSFERASE TMTC4"/>
    <property type="match status" value="1"/>
</dbReference>
<evidence type="ECO:0000256" key="3">
    <source>
        <dbReference type="PROSITE-ProRule" id="PRU00339"/>
    </source>
</evidence>
<dbReference type="EMBL" id="BLAY01000026">
    <property type="protein sequence ID" value="GET37292.1"/>
    <property type="molecule type" value="Genomic_DNA"/>
</dbReference>
<dbReference type="Pfam" id="PF14559">
    <property type="entry name" value="TPR_19"/>
    <property type="match status" value="1"/>
</dbReference>
<dbReference type="AlphaFoldDB" id="A0AAV3X3B0"/>
<dbReference type="Pfam" id="PF00535">
    <property type="entry name" value="Glycos_transf_2"/>
    <property type="match status" value="1"/>
</dbReference>
<name>A0AAV3X3B0_9CYAN</name>